<evidence type="ECO:0000256" key="11">
    <source>
        <dbReference type="RuleBase" id="RU003357"/>
    </source>
</evidence>
<keyword evidence="8 15" id="KW-0675">Receptor</keyword>
<evidence type="ECO:0000256" key="3">
    <source>
        <dbReference type="ARBA" id="ARBA00022452"/>
    </source>
</evidence>
<accession>A0A948RZC1</accession>
<dbReference type="InterPro" id="IPR036942">
    <property type="entry name" value="Beta-barrel_TonB_sf"/>
</dbReference>
<dbReference type="PANTHER" id="PTHR30069">
    <property type="entry name" value="TONB-DEPENDENT OUTER MEMBRANE RECEPTOR"/>
    <property type="match status" value="1"/>
</dbReference>
<comment type="caution">
    <text evidence="15">The sequence shown here is derived from an EMBL/GenBank/DDBJ whole genome shotgun (WGS) entry which is preliminary data.</text>
</comment>
<organism evidence="15 16">
    <name type="scientific">Eiseniibacteriota bacterium</name>
    <dbReference type="NCBI Taxonomy" id="2212470"/>
    <lineage>
        <taxon>Bacteria</taxon>
        <taxon>Candidatus Eiseniibacteriota</taxon>
    </lineage>
</organism>
<keyword evidence="3 10" id="KW-1134">Transmembrane beta strand</keyword>
<name>A0A948RZC1_UNCEI</name>
<keyword evidence="6 11" id="KW-0798">TonB box</keyword>
<dbReference type="InterPro" id="IPR000531">
    <property type="entry name" value="Beta-barrel_TonB"/>
</dbReference>
<dbReference type="InterPro" id="IPR039426">
    <property type="entry name" value="TonB-dep_rcpt-like"/>
</dbReference>
<dbReference type="EMBL" id="JAHJDP010000099">
    <property type="protein sequence ID" value="MBU2692746.1"/>
    <property type="molecule type" value="Genomic_DNA"/>
</dbReference>
<keyword evidence="5 12" id="KW-0732">Signal</keyword>
<dbReference type="Pfam" id="PF07715">
    <property type="entry name" value="Plug"/>
    <property type="match status" value="1"/>
</dbReference>
<dbReference type="InterPro" id="IPR037066">
    <property type="entry name" value="Plug_dom_sf"/>
</dbReference>
<keyword evidence="4 10" id="KW-0812">Transmembrane</keyword>
<dbReference type="GO" id="GO:0009279">
    <property type="term" value="C:cell outer membrane"/>
    <property type="evidence" value="ECO:0007669"/>
    <property type="project" value="UniProtKB-SubCell"/>
</dbReference>
<evidence type="ECO:0000256" key="7">
    <source>
        <dbReference type="ARBA" id="ARBA00023136"/>
    </source>
</evidence>
<dbReference type="GO" id="GO:0015344">
    <property type="term" value="F:siderophore uptake transmembrane transporter activity"/>
    <property type="evidence" value="ECO:0007669"/>
    <property type="project" value="TreeGrafter"/>
</dbReference>
<evidence type="ECO:0000256" key="12">
    <source>
        <dbReference type="SAM" id="SignalP"/>
    </source>
</evidence>
<dbReference type="GO" id="GO:0044718">
    <property type="term" value="P:siderophore transmembrane transport"/>
    <property type="evidence" value="ECO:0007669"/>
    <property type="project" value="TreeGrafter"/>
</dbReference>
<feature type="chain" id="PRO_5037467303" evidence="12">
    <location>
        <begin position="22"/>
        <end position="672"/>
    </location>
</feature>
<evidence type="ECO:0000256" key="5">
    <source>
        <dbReference type="ARBA" id="ARBA00022729"/>
    </source>
</evidence>
<evidence type="ECO:0000256" key="1">
    <source>
        <dbReference type="ARBA" id="ARBA00004571"/>
    </source>
</evidence>
<protein>
    <submittedName>
        <fullName evidence="15">TonB-dependent receptor</fullName>
    </submittedName>
</protein>
<dbReference type="Proteomes" id="UP000777784">
    <property type="component" value="Unassembled WGS sequence"/>
</dbReference>
<evidence type="ECO:0000259" key="13">
    <source>
        <dbReference type="Pfam" id="PF00593"/>
    </source>
</evidence>
<feature type="domain" description="TonB-dependent receptor plug" evidence="14">
    <location>
        <begin position="83"/>
        <end position="181"/>
    </location>
</feature>
<feature type="signal peptide" evidence="12">
    <location>
        <begin position="1"/>
        <end position="21"/>
    </location>
</feature>
<dbReference type="CDD" id="cd01347">
    <property type="entry name" value="ligand_gated_channel"/>
    <property type="match status" value="1"/>
</dbReference>
<dbReference type="Gene3D" id="2.40.170.20">
    <property type="entry name" value="TonB-dependent receptor, beta-barrel domain"/>
    <property type="match status" value="1"/>
</dbReference>
<evidence type="ECO:0000256" key="9">
    <source>
        <dbReference type="ARBA" id="ARBA00023237"/>
    </source>
</evidence>
<reference evidence="15" key="1">
    <citation type="submission" date="2021-05" db="EMBL/GenBank/DDBJ databases">
        <title>Energy efficiency and biological interactions define the core microbiome of deep oligotrophic groundwater.</title>
        <authorList>
            <person name="Mehrshad M."/>
            <person name="Lopez-Fernandez M."/>
            <person name="Bell E."/>
            <person name="Bernier-Latmani R."/>
            <person name="Bertilsson S."/>
            <person name="Dopson M."/>
        </authorList>
    </citation>
    <scope>NUCLEOTIDE SEQUENCE</scope>
    <source>
        <strain evidence="15">Modern_marine.mb.64</strain>
    </source>
</reference>
<evidence type="ECO:0000256" key="4">
    <source>
        <dbReference type="ARBA" id="ARBA00022692"/>
    </source>
</evidence>
<comment type="subcellular location">
    <subcellularLocation>
        <location evidence="1 10">Cell outer membrane</location>
        <topology evidence="1 10">Multi-pass membrane protein</topology>
    </subcellularLocation>
</comment>
<sequence>MMKTGGFLTIVSLAILLTASAAVSGTTADESEKKPDENGFASKPIVPPWRARSAAWSDSLDAYLYLGEIIVTGDRWREGHHARTEVVASEDIAAQPGYSAGEVLKSVPGVGVSSGRKDESSITIRGFDSRRVSIMVDGRPVNLPYYGTFNISSMSLDKLEKIMVVRGPTSVTYGPNVMGGVVNFVTARGKDHPGTRFRFLAGNHDTGEALLTHGRILGDWDIYVSFRGGGSDGSVMPRSFKPIGYMGMEDGGFRDNSDYTEYDLFGKVGYSAGARTDLAFSCGYHTIEKGVPAAVDEERYWRFTDWVRTFADVTMRRQIRPHTYLEAKAYGDVFINTLVDYEDASYDPAAVFYNSTHRNWDVGGIASLEHQWSTRLHGTYGLNLREDQIKKRMNPEEPWLYHHQVTGSLSAEHHGRITDNLWGSCGISDNFMIHNHMKDVDQIPGFSAGMTLELESIWSLSASTGQGSRFPTLSQLWGDRSGNRDLRPEITRRYEFGVNARPAGGFQGELTFFWNDLRDLIDRDAARAGKYYNIQTAESRGFELAGRKPLFEWLDFQASYTYTGTKNRHTGDPLDLIPENKLDGRLIGYSAGRDTRWVLVITHVGERFDSESLTSHQTLGAYTTGDCLVSTHLSRHLSLTLEILNISDLDYEEETMYPAPGRTVLAAATVDF</sequence>
<dbReference type="InterPro" id="IPR010917">
    <property type="entry name" value="TonB_rcpt_CS"/>
</dbReference>
<evidence type="ECO:0000256" key="10">
    <source>
        <dbReference type="PROSITE-ProRule" id="PRU01360"/>
    </source>
</evidence>
<evidence type="ECO:0000313" key="15">
    <source>
        <dbReference type="EMBL" id="MBU2692746.1"/>
    </source>
</evidence>
<dbReference type="PANTHER" id="PTHR30069:SF29">
    <property type="entry name" value="HEMOGLOBIN AND HEMOGLOBIN-HAPTOGLOBIN-BINDING PROTEIN 1-RELATED"/>
    <property type="match status" value="1"/>
</dbReference>
<dbReference type="Pfam" id="PF00593">
    <property type="entry name" value="TonB_dep_Rec_b-barrel"/>
    <property type="match status" value="1"/>
</dbReference>
<evidence type="ECO:0000256" key="8">
    <source>
        <dbReference type="ARBA" id="ARBA00023170"/>
    </source>
</evidence>
<evidence type="ECO:0000256" key="6">
    <source>
        <dbReference type="ARBA" id="ARBA00023077"/>
    </source>
</evidence>
<dbReference type="PROSITE" id="PS52016">
    <property type="entry name" value="TONB_DEPENDENT_REC_3"/>
    <property type="match status" value="1"/>
</dbReference>
<keyword evidence="9 10" id="KW-0998">Cell outer membrane</keyword>
<feature type="domain" description="TonB-dependent receptor-like beta-barrel" evidence="13">
    <location>
        <begin position="262"/>
        <end position="646"/>
    </location>
</feature>
<keyword evidence="2 10" id="KW-0813">Transport</keyword>
<dbReference type="AlphaFoldDB" id="A0A948RZC1"/>
<evidence type="ECO:0000256" key="2">
    <source>
        <dbReference type="ARBA" id="ARBA00022448"/>
    </source>
</evidence>
<dbReference type="Gene3D" id="2.170.130.10">
    <property type="entry name" value="TonB-dependent receptor, plug domain"/>
    <property type="match status" value="1"/>
</dbReference>
<comment type="similarity">
    <text evidence="10 11">Belongs to the TonB-dependent receptor family.</text>
</comment>
<gene>
    <name evidence="15" type="ORF">KJ970_17655</name>
</gene>
<dbReference type="PROSITE" id="PS01156">
    <property type="entry name" value="TONB_DEPENDENT_REC_2"/>
    <property type="match status" value="1"/>
</dbReference>
<dbReference type="InterPro" id="IPR012910">
    <property type="entry name" value="Plug_dom"/>
</dbReference>
<dbReference type="SUPFAM" id="SSF56935">
    <property type="entry name" value="Porins"/>
    <property type="match status" value="1"/>
</dbReference>
<keyword evidence="7 10" id="KW-0472">Membrane</keyword>
<evidence type="ECO:0000313" key="16">
    <source>
        <dbReference type="Proteomes" id="UP000777784"/>
    </source>
</evidence>
<evidence type="ECO:0000259" key="14">
    <source>
        <dbReference type="Pfam" id="PF07715"/>
    </source>
</evidence>
<proteinExistence type="inferred from homology"/>